<name>A0A1J5RIP3_9ZZZZ</name>
<protein>
    <submittedName>
        <fullName evidence="1">Uncharacterized protein</fullName>
    </submittedName>
</protein>
<accession>A0A1J5RIP3</accession>
<gene>
    <name evidence="1" type="ORF">GALL_301370</name>
</gene>
<dbReference type="EMBL" id="MLJW01000393">
    <property type="protein sequence ID" value="OIQ87997.1"/>
    <property type="molecule type" value="Genomic_DNA"/>
</dbReference>
<evidence type="ECO:0000313" key="1">
    <source>
        <dbReference type="EMBL" id="OIQ87997.1"/>
    </source>
</evidence>
<dbReference type="AlphaFoldDB" id="A0A1J5RIP3"/>
<comment type="caution">
    <text evidence="1">The sequence shown here is derived from an EMBL/GenBank/DDBJ whole genome shotgun (WGS) entry which is preliminary data.</text>
</comment>
<sequence length="91" mass="10796">MSDDQHLESWYAHRDSWQPITNARAIPDRRRQHELTTPIPVRVRLIWQRDGAEFLDTIALGWAGQLVHVQVRDVRVRIGFAWVHAEHVVRR</sequence>
<reference evidence="1" key="1">
    <citation type="submission" date="2016-10" db="EMBL/GenBank/DDBJ databases">
        <title>Sequence of Gallionella enrichment culture.</title>
        <authorList>
            <person name="Poehlein A."/>
            <person name="Muehling M."/>
            <person name="Daniel R."/>
        </authorList>
    </citation>
    <scope>NUCLEOTIDE SEQUENCE</scope>
</reference>
<organism evidence="1">
    <name type="scientific">mine drainage metagenome</name>
    <dbReference type="NCBI Taxonomy" id="410659"/>
    <lineage>
        <taxon>unclassified sequences</taxon>
        <taxon>metagenomes</taxon>
        <taxon>ecological metagenomes</taxon>
    </lineage>
</organism>
<proteinExistence type="predicted"/>